<keyword evidence="3" id="KW-1185">Reference proteome</keyword>
<evidence type="ECO:0000313" key="2">
    <source>
        <dbReference type="EMBL" id="OJK01435.1"/>
    </source>
</evidence>
<feature type="compositionally biased region" description="Polar residues" evidence="1">
    <location>
        <begin position="292"/>
        <end position="321"/>
    </location>
</feature>
<sequence>MSYDRVIQDSDDEDDPLVGPHSPVQEDDNAHADDHVQADVQRHQEIEGNYDASMNIDFDQYLQSQERLPPGHSSPQHQEPERWVPTNSGGGSMGRTLELHALLYFHHEHSPNQGSAKGSMMTEIGLAQQRLFDDDEVQMVDPSRQQHPHEHGYSESIHAETMIPRQSEEQTSVNPTGYPYIRDPSSYSAIDSNINPAQAGLSLSSNTNPNTSSLNATPPPQQYEAPLSDIYTMHTHVEVPIRPHHHDFSSIPSFNPSSAAAQTTSSSFNVFEASLPPLQNVYPEDTDHHHYNNFSNSAATVPTEVAPTSSPRRVASLQATPFSRHDTQPFSPAPSAVKASRSKSENQHKSTPSSNPTPNRTAATTPLLPTQLSADELIAIHVPAMEIPVVEKKRGRKKKQQQEQQQQQQQQEDAPSLPESYASTTSNVIVIDDDAEDNEAAQPFTTTTDTQTPSHPFPTTTEPPNTNNKPEKRKPGRPPKNTKPAPIDPSEPIIQDPPLHPTTTDPSPNHNHNLTEYDTNLPSESPVSQTTTPTVKPKEPKKKKLKRGKTTSITLTKTYESDIEPDVLWVEEDTTKEEDARPRRGPGSAVELPPLPAHHQSTKTSSVPKASENLELVAAAAAAAAPAPKKRGRKRKNPEPEPETPALEEQEQIRLPEQSDLVGNQEAPDDDSLDNLNNAHQGIREGEEEMPPPKQADPTPDPQPDPQPVETVPVTPLKPNKGPDKHSPISSSSKVPFRVGLSRRARIAPLLKVVKR</sequence>
<dbReference type="Proteomes" id="UP000184546">
    <property type="component" value="Unassembled WGS sequence"/>
</dbReference>
<dbReference type="EMBL" id="KV878974">
    <property type="protein sequence ID" value="OJK01435.1"/>
    <property type="molecule type" value="Genomic_DNA"/>
</dbReference>
<accession>A0A1L9WYU3</accession>
<dbReference type="OMA" id="NSRDHEF"/>
<dbReference type="VEuPathDB" id="FungiDB:ASPACDRAFT_1887096"/>
<feature type="compositionally biased region" description="Basic residues" evidence="1">
    <location>
        <begin position="539"/>
        <end position="549"/>
    </location>
</feature>
<dbReference type="AlphaFoldDB" id="A0A1L9WYU3"/>
<gene>
    <name evidence="2" type="ORF">ASPACDRAFT_1887096</name>
</gene>
<dbReference type="STRING" id="690307.A0A1L9WYU3"/>
<proteinExistence type="predicted"/>
<organism evidence="2 3">
    <name type="scientific">Aspergillus aculeatus (strain ATCC 16872 / CBS 172.66 / WB 5094)</name>
    <dbReference type="NCBI Taxonomy" id="690307"/>
    <lineage>
        <taxon>Eukaryota</taxon>
        <taxon>Fungi</taxon>
        <taxon>Dikarya</taxon>
        <taxon>Ascomycota</taxon>
        <taxon>Pezizomycotina</taxon>
        <taxon>Eurotiomycetes</taxon>
        <taxon>Eurotiomycetidae</taxon>
        <taxon>Eurotiales</taxon>
        <taxon>Aspergillaceae</taxon>
        <taxon>Aspergillus</taxon>
        <taxon>Aspergillus subgen. Circumdati</taxon>
    </lineage>
</organism>
<feature type="region of interest" description="Disordered" evidence="1">
    <location>
        <begin position="444"/>
        <end position="742"/>
    </location>
</feature>
<feature type="compositionally biased region" description="Low complexity" evidence="1">
    <location>
        <begin position="618"/>
        <end position="627"/>
    </location>
</feature>
<reference evidence="3" key="1">
    <citation type="journal article" date="2017" name="Genome Biol.">
        <title>Comparative genomics reveals high biological diversity and specific adaptations in the industrially and medically important fungal genus Aspergillus.</title>
        <authorList>
            <person name="de Vries R.P."/>
            <person name="Riley R."/>
            <person name="Wiebenga A."/>
            <person name="Aguilar-Osorio G."/>
            <person name="Amillis S."/>
            <person name="Uchima C.A."/>
            <person name="Anderluh G."/>
            <person name="Asadollahi M."/>
            <person name="Askin M."/>
            <person name="Barry K."/>
            <person name="Battaglia E."/>
            <person name="Bayram O."/>
            <person name="Benocci T."/>
            <person name="Braus-Stromeyer S.A."/>
            <person name="Caldana C."/>
            <person name="Canovas D."/>
            <person name="Cerqueira G.C."/>
            <person name="Chen F."/>
            <person name="Chen W."/>
            <person name="Choi C."/>
            <person name="Clum A."/>
            <person name="Dos Santos R.A."/>
            <person name="Damasio A.R."/>
            <person name="Diallinas G."/>
            <person name="Emri T."/>
            <person name="Fekete E."/>
            <person name="Flipphi M."/>
            <person name="Freyberg S."/>
            <person name="Gallo A."/>
            <person name="Gournas C."/>
            <person name="Habgood R."/>
            <person name="Hainaut M."/>
            <person name="Harispe M.L."/>
            <person name="Henrissat B."/>
            <person name="Hilden K.S."/>
            <person name="Hope R."/>
            <person name="Hossain A."/>
            <person name="Karabika E."/>
            <person name="Karaffa L."/>
            <person name="Karanyi Z."/>
            <person name="Krasevec N."/>
            <person name="Kuo A."/>
            <person name="Kusch H."/>
            <person name="LaButti K."/>
            <person name="Lagendijk E.L."/>
            <person name="Lapidus A."/>
            <person name="Levasseur A."/>
            <person name="Lindquist E."/>
            <person name="Lipzen A."/>
            <person name="Logrieco A.F."/>
            <person name="MacCabe A."/>
            <person name="Maekelae M.R."/>
            <person name="Malavazi I."/>
            <person name="Melin P."/>
            <person name="Meyer V."/>
            <person name="Mielnichuk N."/>
            <person name="Miskei M."/>
            <person name="Molnar A.P."/>
            <person name="Mule G."/>
            <person name="Ngan C.Y."/>
            <person name="Orejas M."/>
            <person name="Orosz E."/>
            <person name="Ouedraogo J.P."/>
            <person name="Overkamp K.M."/>
            <person name="Park H.-S."/>
            <person name="Perrone G."/>
            <person name="Piumi F."/>
            <person name="Punt P.J."/>
            <person name="Ram A.F."/>
            <person name="Ramon A."/>
            <person name="Rauscher S."/>
            <person name="Record E."/>
            <person name="Riano-Pachon D.M."/>
            <person name="Robert V."/>
            <person name="Roehrig J."/>
            <person name="Ruller R."/>
            <person name="Salamov A."/>
            <person name="Salih N.S."/>
            <person name="Samson R.A."/>
            <person name="Sandor E."/>
            <person name="Sanguinetti M."/>
            <person name="Schuetze T."/>
            <person name="Sepcic K."/>
            <person name="Shelest E."/>
            <person name="Sherlock G."/>
            <person name="Sophianopoulou V."/>
            <person name="Squina F.M."/>
            <person name="Sun H."/>
            <person name="Susca A."/>
            <person name="Todd R.B."/>
            <person name="Tsang A."/>
            <person name="Unkles S.E."/>
            <person name="van de Wiele N."/>
            <person name="van Rossen-Uffink D."/>
            <person name="Oliveira J.V."/>
            <person name="Vesth T.C."/>
            <person name="Visser J."/>
            <person name="Yu J.-H."/>
            <person name="Zhou M."/>
            <person name="Andersen M.R."/>
            <person name="Archer D.B."/>
            <person name="Baker S.E."/>
            <person name="Benoit I."/>
            <person name="Brakhage A.A."/>
            <person name="Braus G.H."/>
            <person name="Fischer R."/>
            <person name="Frisvad J.C."/>
            <person name="Goldman G.H."/>
            <person name="Houbraken J."/>
            <person name="Oakley B."/>
            <person name="Pocsi I."/>
            <person name="Scazzocchio C."/>
            <person name="Seiboth B."/>
            <person name="vanKuyk P.A."/>
            <person name="Wortman J."/>
            <person name="Dyer P.S."/>
            <person name="Grigoriev I.V."/>
        </authorList>
    </citation>
    <scope>NUCLEOTIDE SEQUENCE [LARGE SCALE GENOMIC DNA]</scope>
    <source>
        <strain evidence="3">ATCC 16872 / CBS 172.66 / WB 5094</strain>
    </source>
</reference>
<protein>
    <submittedName>
        <fullName evidence="2">Uncharacterized protein</fullName>
    </submittedName>
</protein>
<feature type="region of interest" description="Disordered" evidence="1">
    <location>
        <begin position="1"/>
        <end position="52"/>
    </location>
</feature>
<feature type="compositionally biased region" description="Low complexity" evidence="1">
    <location>
        <begin position="445"/>
        <end position="468"/>
    </location>
</feature>
<feature type="region of interest" description="Disordered" evidence="1">
    <location>
        <begin position="198"/>
        <end position="224"/>
    </location>
</feature>
<feature type="compositionally biased region" description="Low complexity" evidence="1">
    <location>
        <begin position="201"/>
        <end position="216"/>
    </location>
</feature>
<dbReference type="RefSeq" id="XP_020057774.1">
    <property type="nucleotide sequence ID" value="XM_020198445.1"/>
</dbReference>
<feature type="compositionally biased region" description="Low complexity" evidence="1">
    <location>
        <begin position="356"/>
        <end position="365"/>
    </location>
</feature>
<feature type="compositionally biased region" description="Polar residues" evidence="1">
    <location>
        <begin position="501"/>
        <end position="529"/>
    </location>
</feature>
<dbReference type="OrthoDB" id="5404794at2759"/>
<feature type="compositionally biased region" description="Acidic residues" evidence="1">
    <location>
        <begin position="640"/>
        <end position="650"/>
    </location>
</feature>
<evidence type="ECO:0000313" key="3">
    <source>
        <dbReference type="Proteomes" id="UP000184546"/>
    </source>
</evidence>
<feature type="region of interest" description="Disordered" evidence="1">
    <location>
        <begin position="279"/>
        <end position="365"/>
    </location>
</feature>
<feature type="region of interest" description="Disordered" evidence="1">
    <location>
        <begin position="391"/>
        <end position="421"/>
    </location>
</feature>
<name>A0A1L9WYU3_ASPA1</name>
<feature type="region of interest" description="Disordered" evidence="1">
    <location>
        <begin position="66"/>
        <end position="92"/>
    </location>
</feature>
<feature type="compositionally biased region" description="Pro residues" evidence="1">
    <location>
        <begin position="692"/>
        <end position="707"/>
    </location>
</feature>
<feature type="compositionally biased region" description="Basic and acidic residues" evidence="1">
    <location>
        <begin position="28"/>
        <end position="46"/>
    </location>
</feature>
<feature type="compositionally biased region" description="Low complexity" evidence="1">
    <location>
        <begin position="402"/>
        <end position="412"/>
    </location>
</feature>
<dbReference type="GeneID" id="30972259"/>
<evidence type="ECO:0000256" key="1">
    <source>
        <dbReference type="SAM" id="MobiDB-lite"/>
    </source>
</evidence>
<feature type="compositionally biased region" description="Acidic residues" evidence="1">
    <location>
        <begin position="561"/>
        <end position="576"/>
    </location>
</feature>